<evidence type="ECO:0000256" key="8">
    <source>
        <dbReference type="ARBA" id="ARBA00022912"/>
    </source>
</evidence>
<dbReference type="EMBL" id="CP056068">
    <property type="protein sequence ID" value="UKJ90778.2"/>
    <property type="molecule type" value="Genomic_DNA"/>
</dbReference>
<feature type="region of interest" description="Disordered" evidence="13">
    <location>
        <begin position="345"/>
        <end position="388"/>
    </location>
</feature>
<feature type="compositionally biased region" description="Polar residues" evidence="13">
    <location>
        <begin position="365"/>
        <end position="375"/>
    </location>
</feature>
<feature type="compositionally biased region" description="Low complexity" evidence="13">
    <location>
        <begin position="162"/>
        <end position="202"/>
    </location>
</feature>
<feature type="region of interest" description="Disordered" evidence="13">
    <location>
        <begin position="161"/>
        <end position="202"/>
    </location>
</feature>
<comment type="catalytic activity">
    <reaction evidence="11">
        <text>O-phospho-L-threonyl-[protein] + H2O = L-threonyl-[protein] + phosphate</text>
        <dbReference type="Rhea" id="RHEA:47004"/>
        <dbReference type="Rhea" id="RHEA-COMP:11060"/>
        <dbReference type="Rhea" id="RHEA-COMP:11605"/>
        <dbReference type="ChEBI" id="CHEBI:15377"/>
        <dbReference type="ChEBI" id="CHEBI:30013"/>
        <dbReference type="ChEBI" id="CHEBI:43474"/>
        <dbReference type="ChEBI" id="CHEBI:61977"/>
        <dbReference type="EC" id="3.1.3.16"/>
    </reaction>
</comment>
<evidence type="ECO:0000256" key="7">
    <source>
        <dbReference type="ARBA" id="ARBA00022842"/>
    </source>
</evidence>
<name>A0A976MAN5_THEOR</name>
<comment type="cofactor">
    <cofactor evidence="1">
        <name>Mn(2+)</name>
        <dbReference type="ChEBI" id="CHEBI:29035"/>
    </cofactor>
</comment>
<evidence type="ECO:0000313" key="16">
    <source>
        <dbReference type="Proteomes" id="UP000244803"/>
    </source>
</evidence>
<feature type="compositionally biased region" description="Low complexity" evidence="13">
    <location>
        <begin position="294"/>
        <end position="309"/>
    </location>
</feature>
<dbReference type="InterPro" id="IPR000222">
    <property type="entry name" value="PP2C_BS"/>
</dbReference>
<feature type="domain" description="PPM-type phosphatase" evidence="14">
    <location>
        <begin position="38"/>
        <end position="640"/>
    </location>
</feature>
<dbReference type="GO" id="GO:0016020">
    <property type="term" value="C:membrane"/>
    <property type="evidence" value="ECO:0007669"/>
    <property type="project" value="UniProtKB-SubCell"/>
</dbReference>
<feature type="compositionally biased region" description="Polar residues" evidence="13">
    <location>
        <begin position="279"/>
        <end position="288"/>
    </location>
</feature>
<gene>
    <name evidence="15" type="ORF">MACJ_001713</name>
</gene>
<evidence type="ECO:0000256" key="6">
    <source>
        <dbReference type="ARBA" id="ARBA00022801"/>
    </source>
</evidence>
<keyword evidence="9" id="KW-0464">Manganese</keyword>
<keyword evidence="5" id="KW-0479">Metal-binding</keyword>
<dbReference type="PROSITE" id="PS01032">
    <property type="entry name" value="PPM_1"/>
    <property type="match status" value="1"/>
</dbReference>
<evidence type="ECO:0000256" key="3">
    <source>
        <dbReference type="ARBA" id="ARBA00006702"/>
    </source>
</evidence>
<comment type="subcellular location">
    <subcellularLocation>
        <location evidence="2">Membrane</location>
        <topology evidence="2">Peripheral membrane protein</topology>
    </subcellularLocation>
</comment>
<dbReference type="Gene3D" id="3.60.40.10">
    <property type="entry name" value="PPM-type phosphatase domain"/>
    <property type="match status" value="2"/>
</dbReference>
<evidence type="ECO:0000256" key="2">
    <source>
        <dbReference type="ARBA" id="ARBA00004170"/>
    </source>
</evidence>
<dbReference type="PANTHER" id="PTHR13832">
    <property type="entry name" value="PROTEIN PHOSPHATASE 2C"/>
    <property type="match status" value="1"/>
</dbReference>
<dbReference type="EC" id="3.1.3.16" evidence="4"/>
<dbReference type="PROSITE" id="PS51746">
    <property type="entry name" value="PPM_2"/>
    <property type="match status" value="1"/>
</dbReference>
<dbReference type="SUPFAM" id="SSF81606">
    <property type="entry name" value="PP2C-like"/>
    <property type="match status" value="1"/>
</dbReference>
<protein>
    <recommendedName>
        <fullName evidence="4">protein-serine/threonine phosphatase</fullName>
        <ecNumber evidence="4">3.1.3.16</ecNumber>
    </recommendedName>
</protein>
<dbReference type="AlphaFoldDB" id="A0A976MAN5"/>
<dbReference type="GO" id="GO:0046872">
    <property type="term" value="F:metal ion binding"/>
    <property type="evidence" value="ECO:0007669"/>
    <property type="project" value="UniProtKB-KW"/>
</dbReference>
<dbReference type="Proteomes" id="UP000244803">
    <property type="component" value="Chromosome 2"/>
</dbReference>
<keyword evidence="7" id="KW-0460">Magnesium</keyword>
<comment type="similarity">
    <text evidence="3 12">Belongs to the PP2C family.</text>
</comment>
<keyword evidence="8 12" id="KW-0904">Protein phosphatase</keyword>
<dbReference type="GO" id="GO:0004722">
    <property type="term" value="F:protein serine/threonine phosphatase activity"/>
    <property type="evidence" value="ECO:0007669"/>
    <property type="project" value="UniProtKB-EC"/>
</dbReference>
<proteinExistence type="inferred from homology"/>
<sequence>MRLRLLFVRSLQMGAHLSSPRTEKVSSNGGDFKADSTIFGSTSMQGWRISMEDAHLTLPNFLFNTTGNLSSRLTNTGTGDAASRKLGSNTFDEQLSVPGATEAGVSSAGKLKGSIYGVFDGHGGNCVSRWVSENFSFIFMNELENLLATTRELSSDVVKYSDNPTEAAETTPTDTATPTNTTAETPIHPSGTNTPTFSTTTPESHLIGRALENSFLKLDEYLQKPEVDKQLHLISTNKKSSGDNLFKVLLPEKITNRQHAIDIIQQLTNSYNLSYSGVSNTASSSANTGVGHLTSHSNSAAATQSTTQTVVKPTEKLNKYDSIPYYGGDSSTEAEGSDRDMEDINTELGLDTSPNPSGDEDGSRGLNSNTDNTHANMEVDTLETENTVDDSLSSELYAMGCGSTSVVAVVLEDPVPCLIVANAGDSRCVLSRNKMAVPLSVDHKPTDEPELNRIKNAGGYVINGRVDGNLNLSRSLGDLSFKLDNSLSSREQKIISFPDVKILPLTKEDEFLILACDGIWDCKSNQQVVDYVNYKYALYTEGDWEDSRDGKKVKAKGKSGEKTAGANSSFVESVFEPATSSNTFEKAGTSGNVRMEGDGTKERKVLEKICEELCDMCLSNNPSESEGIGCDNMTIIIVKFNHQLYQKI</sequence>
<dbReference type="SMART" id="SM00332">
    <property type="entry name" value="PP2Cc"/>
    <property type="match status" value="1"/>
</dbReference>
<dbReference type="PANTHER" id="PTHR13832:SF803">
    <property type="entry name" value="PROTEIN PHOSPHATASE 1G"/>
    <property type="match status" value="1"/>
</dbReference>
<evidence type="ECO:0000256" key="10">
    <source>
        <dbReference type="ARBA" id="ARBA00047761"/>
    </source>
</evidence>
<evidence type="ECO:0000313" key="15">
    <source>
        <dbReference type="EMBL" id="UKJ90778.2"/>
    </source>
</evidence>
<dbReference type="CDD" id="cd00143">
    <property type="entry name" value="PP2Cc"/>
    <property type="match status" value="1"/>
</dbReference>
<dbReference type="InterPro" id="IPR036457">
    <property type="entry name" value="PPM-type-like_dom_sf"/>
</dbReference>
<evidence type="ECO:0000256" key="9">
    <source>
        <dbReference type="ARBA" id="ARBA00023211"/>
    </source>
</evidence>
<dbReference type="InterPro" id="IPR001932">
    <property type="entry name" value="PPM-type_phosphatase-like_dom"/>
</dbReference>
<keyword evidence="6 12" id="KW-0378">Hydrolase</keyword>
<dbReference type="OrthoDB" id="10264738at2759"/>
<feature type="region of interest" description="Disordered" evidence="13">
    <location>
        <begin position="279"/>
        <end position="314"/>
    </location>
</feature>
<evidence type="ECO:0000256" key="11">
    <source>
        <dbReference type="ARBA" id="ARBA00048336"/>
    </source>
</evidence>
<accession>A0A976MAN5</accession>
<organism evidence="15 16">
    <name type="scientific">Theileria orientalis</name>
    <dbReference type="NCBI Taxonomy" id="68886"/>
    <lineage>
        <taxon>Eukaryota</taxon>
        <taxon>Sar</taxon>
        <taxon>Alveolata</taxon>
        <taxon>Apicomplexa</taxon>
        <taxon>Aconoidasida</taxon>
        <taxon>Piroplasmida</taxon>
        <taxon>Theileriidae</taxon>
        <taxon>Theileria</taxon>
    </lineage>
</organism>
<dbReference type="InterPro" id="IPR015655">
    <property type="entry name" value="PP2C"/>
</dbReference>
<evidence type="ECO:0000259" key="14">
    <source>
        <dbReference type="PROSITE" id="PS51746"/>
    </source>
</evidence>
<evidence type="ECO:0000256" key="13">
    <source>
        <dbReference type="SAM" id="MobiDB-lite"/>
    </source>
</evidence>
<dbReference type="Pfam" id="PF00481">
    <property type="entry name" value="PP2C"/>
    <property type="match status" value="1"/>
</dbReference>
<evidence type="ECO:0000256" key="1">
    <source>
        <dbReference type="ARBA" id="ARBA00001936"/>
    </source>
</evidence>
<reference evidence="15" key="1">
    <citation type="submission" date="2022-07" db="EMBL/GenBank/DDBJ databases">
        <title>Evaluation of T. orientalis genome assembly methods using nanopore sequencing and analysis of variation between genomes.</title>
        <authorList>
            <person name="Yam J."/>
            <person name="Micallef M.L."/>
            <person name="Liu M."/>
            <person name="Djordjevic S.P."/>
            <person name="Bogema D.R."/>
            <person name="Jenkins C."/>
        </authorList>
    </citation>
    <scope>NUCLEOTIDE SEQUENCE</scope>
    <source>
        <strain evidence="15">Fish Creek</strain>
    </source>
</reference>
<evidence type="ECO:0000256" key="4">
    <source>
        <dbReference type="ARBA" id="ARBA00013081"/>
    </source>
</evidence>
<evidence type="ECO:0000256" key="5">
    <source>
        <dbReference type="ARBA" id="ARBA00022723"/>
    </source>
</evidence>
<evidence type="ECO:0000256" key="12">
    <source>
        <dbReference type="RuleBase" id="RU003465"/>
    </source>
</evidence>
<comment type="catalytic activity">
    <reaction evidence="10">
        <text>O-phospho-L-seryl-[protein] + H2O = L-seryl-[protein] + phosphate</text>
        <dbReference type="Rhea" id="RHEA:20629"/>
        <dbReference type="Rhea" id="RHEA-COMP:9863"/>
        <dbReference type="Rhea" id="RHEA-COMP:11604"/>
        <dbReference type="ChEBI" id="CHEBI:15377"/>
        <dbReference type="ChEBI" id="CHEBI:29999"/>
        <dbReference type="ChEBI" id="CHEBI:43474"/>
        <dbReference type="ChEBI" id="CHEBI:83421"/>
        <dbReference type="EC" id="3.1.3.16"/>
    </reaction>
</comment>